<feature type="transmembrane region" description="Helical" evidence="1">
    <location>
        <begin position="288"/>
        <end position="317"/>
    </location>
</feature>
<evidence type="ECO:0000313" key="3">
    <source>
        <dbReference type="EMBL" id="ERJ12895.1"/>
    </source>
</evidence>
<accession>F7PVE0</accession>
<feature type="chain" id="PRO_5003366964" evidence="2">
    <location>
        <begin position="28"/>
        <end position="395"/>
    </location>
</feature>
<gene>
    <name evidence="3" type="primary">dsbD</name>
    <name evidence="3" type="ORF">HLPCO_001235</name>
</gene>
<protein>
    <submittedName>
        <fullName evidence="3">Thioldisulfide interchange protein DsbD</fullName>
    </submittedName>
</protein>
<dbReference type="RefSeq" id="WP_008825692.1">
    <property type="nucleotide sequence ID" value="NZ_AFNU02000003.1"/>
</dbReference>
<feature type="transmembrane region" description="Helical" evidence="1">
    <location>
        <begin position="187"/>
        <end position="213"/>
    </location>
</feature>
<keyword evidence="1" id="KW-0472">Membrane</keyword>
<dbReference type="PANTHER" id="PTHR31272:SF9">
    <property type="entry name" value="BLL1027 PROTEIN"/>
    <property type="match status" value="1"/>
</dbReference>
<dbReference type="PANTHER" id="PTHR31272">
    <property type="entry name" value="CYTOCHROME C-TYPE BIOGENESIS PROTEIN HI_1454-RELATED"/>
    <property type="match status" value="1"/>
</dbReference>
<dbReference type="InterPro" id="IPR051790">
    <property type="entry name" value="Cytochrome_c-biogenesis_DsbD"/>
</dbReference>
<dbReference type="PROSITE" id="PS51354">
    <property type="entry name" value="GLUTAREDOXIN_2"/>
    <property type="match status" value="1"/>
</dbReference>
<feature type="transmembrane region" description="Helical" evidence="1">
    <location>
        <begin position="329"/>
        <end position="354"/>
    </location>
</feature>
<feature type="transmembrane region" description="Helical" evidence="1">
    <location>
        <begin position="148"/>
        <end position="175"/>
    </location>
</feature>
<proteinExistence type="predicted"/>
<dbReference type="InterPro" id="IPR036249">
    <property type="entry name" value="Thioredoxin-like_sf"/>
</dbReference>
<comment type="caution">
    <text evidence="3">The sequence shown here is derived from an EMBL/GenBank/DDBJ whole genome shotgun (WGS) entry which is preliminary data.</text>
</comment>
<keyword evidence="4" id="KW-1185">Reference proteome</keyword>
<dbReference type="Proteomes" id="UP000005707">
    <property type="component" value="Unassembled WGS sequence"/>
</dbReference>
<feature type="transmembrane region" description="Helical" evidence="1">
    <location>
        <begin position="375"/>
        <end position="394"/>
    </location>
</feature>
<keyword evidence="2" id="KW-0732">Signal</keyword>
<feature type="transmembrane region" description="Helical" evidence="1">
    <location>
        <begin position="219"/>
        <end position="244"/>
    </location>
</feature>
<keyword evidence="1" id="KW-0812">Transmembrane</keyword>
<evidence type="ECO:0000313" key="4">
    <source>
        <dbReference type="Proteomes" id="UP000005707"/>
    </source>
</evidence>
<sequence length="395" mass="45108">MKKLSFVMMTMIILTLFVSSTSHIVQAEDNEETEKKVVYFYSPTCSGCQTVKPYVDSLPVKGITLIKYDITDHTQNNYKLLRSYNASYYVPEDEGTVPIIFVGDTYVSGVDDIIQSIETDGEQSIYELAKEDLKDIQVIDFDIEGLGFWGFLTIVFSGLLDGFNPCAIAMLLLFISLLGFTDKRKTLIAVSVTYISALYLTYFALGTILFRFIRQYQSQIMYLSTIITWIVIILALSLFVFSLYDFIVSKNEEYAKIKLQLPKTIQKFNKKLIKYFTRVFDEQSNISLIPILLLTFLLGFIISLTEFLCTGQIYLPIIIGLVQFGESTLLATLMLVIYNLMFVLPLIVIAVVSIKSKSVLLTSNWVRENLHRIKLFNAIFFLLIAIFFIVTNFIL</sequence>
<dbReference type="EMBL" id="AFNU02000003">
    <property type="protein sequence ID" value="ERJ12895.1"/>
    <property type="molecule type" value="Genomic_DNA"/>
</dbReference>
<keyword evidence="1" id="KW-1133">Transmembrane helix</keyword>
<dbReference type="InParanoid" id="F7PVE0"/>
<dbReference type="SUPFAM" id="SSF52833">
    <property type="entry name" value="Thioredoxin-like"/>
    <property type="match status" value="1"/>
</dbReference>
<dbReference type="eggNOG" id="COG0785">
    <property type="taxonomic scope" value="Bacteria"/>
</dbReference>
<evidence type="ECO:0000256" key="2">
    <source>
        <dbReference type="SAM" id="SignalP"/>
    </source>
</evidence>
<dbReference type="STRING" id="1033810.HLPCO_001235"/>
<name>F7PVE0_9MOLU</name>
<evidence type="ECO:0000256" key="1">
    <source>
        <dbReference type="SAM" id="Phobius"/>
    </source>
</evidence>
<dbReference type="OrthoDB" id="9797355at2"/>
<dbReference type="Gene3D" id="3.40.30.10">
    <property type="entry name" value="Glutaredoxin"/>
    <property type="match status" value="1"/>
</dbReference>
<feature type="signal peptide" evidence="2">
    <location>
        <begin position="1"/>
        <end position="27"/>
    </location>
</feature>
<dbReference type="AlphaFoldDB" id="F7PVE0"/>
<reference evidence="3 4" key="1">
    <citation type="journal article" date="2011" name="J. Bacteriol.">
        <title>Genome sequence of Haloplasma contractile, an unusual contractile bacterium from a deep-sea anoxic brine lake.</title>
        <authorList>
            <person name="Antunes A."/>
            <person name="Alam I."/>
            <person name="El Dorry H."/>
            <person name="Siam R."/>
            <person name="Robertson A."/>
            <person name="Bajic V.B."/>
            <person name="Stingl U."/>
        </authorList>
    </citation>
    <scope>NUCLEOTIDE SEQUENCE [LARGE SCALE GENOMIC DNA]</scope>
    <source>
        <strain evidence="3 4">SSD-17B</strain>
    </source>
</reference>
<reference evidence="3 4" key="2">
    <citation type="journal article" date="2013" name="PLoS ONE">
        <title>INDIGO - INtegrated Data Warehouse of MIcrobial GenOmes with Examples from the Red Sea Extremophiles.</title>
        <authorList>
            <person name="Alam I."/>
            <person name="Antunes A."/>
            <person name="Kamau A.A."/>
            <person name="Ba Alawi W."/>
            <person name="Kalkatawi M."/>
            <person name="Stingl U."/>
            <person name="Bajic V.B."/>
        </authorList>
    </citation>
    <scope>NUCLEOTIDE SEQUENCE [LARGE SCALE GENOMIC DNA]</scope>
    <source>
        <strain evidence="3 4">SSD-17B</strain>
    </source>
</reference>
<organism evidence="3 4">
    <name type="scientific">Haloplasma contractile SSD-17B</name>
    <dbReference type="NCBI Taxonomy" id="1033810"/>
    <lineage>
        <taxon>Bacteria</taxon>
        <taxon>Bacillati</taxon>
        <taxon>Mycoplasmatota</taxon>
        <taxon>Mollicutes</taxon>
        <taxon>Haloplasmatales</taxon>
        <taxon>Haloplasmataceae</taxon>
        <taxon>Haloplasma</taxon>
    </lineage>
</organism>